<evidence type="ECO:0000256" key="2">
    <source>
        <dbReference type="ARBA" id="ARBA00023315"/>
    </source>
</evidence>
<dbReference type="PANTHER" id="PTHR43877:SF2">
    <property type="entry name" value="AMINOALKYLPHOSPHONATE N-ACETYLTRANSFERASE-RELATED"/>
    <property type="match status" value="1"/>
</dbReference>
<dbReference type="Gene3D" id="3.40.630.30">
    <property type="match status" value="1"/>
</dbReference>
<dbReference type="PANTHER" id="PTHR43877">
    <property type="entry name" value="AMINOALKYLPHOSPHONATE N-ACETYLTRANSFERASE-RELATED-RELATED"/>
    <property type="match status" value="1"/>
</dbReference>
<organism evidence="4 5">
    <name type="scientific">Salinisphaera dokdonensis CL-ES53</name>
    <dbReference type="NCBI Taxonomy" id="1304272"/>
    <lineage>
        <taxon>Bacteria</taxon>
        <taxon>Pseudomonadati</taxon>
        <taxon>Pseudomonadota</taxon>
        <taxon>Gammaproteobacteria</taxon>
        <taxon>Salinisphaerales</taxon>
        <taxon>Salinisphaeraceae</taxon>
        <taxon>Salinisphaera</taxon>
    </lineage>
</organism>
<protein>
    <recommendedName>
        <fullName evidence="3">N-acetyltransferase domain-containing protein</fullName>
    </recommendedName>
</protein>
<sequence length="114" mass="12456">MLVDYEQAVADGSVYVAAHGAAIAGLVVLSDSDAGFMLNNLAVAPDCQGQGIGRLLIEFAENQARARGHDHIALYTKEKMTENIALYGRLGYIEVARRCEAGYRRVYMVKPLRP</sequence>
<evidence type="ECO:0000313" key="5">
    <source>
        <dbReference type="Proteomes" id="UP001460888"/>
    </source>
</evidence>
<dbReference type="Pfam" id="PF13508">
    <property type="entry name" value="Acetyltransf_7"/>
    <property type="match status" value="1"/>
</dbReference>
<keyword evidence="1" id="KW-0808">Transferase</keyword>
<evidence type="ECO:0000313" key="4">
    <source>
        <dbReference type="EMBL" id="MES1930827.1"/>
    </source>
</evidence>
<dbReference type="SUPFAM" id="SSF55729">
    <property type="entry name" value="Acyl-CoA N-acyltransferases (Nat)"/>
    <property type="match status" value="1"/>
</dbReference>
<dbReference type="CDD" id="cd04301">
    <property type="entry name" value="NAT_SF"/>
    <property type="match status" value="1"/>
</dbReference>
<evidence type="ECO:0000256" key="1">
    <source>
        <dbReference type="ARBA" id="ARBA00022679"/>
    </source>
</evidence>
<gene>
    <name evidence="4" type="ORF">SADO_16328</name>
</gene>
<proteinExistence type="predicted"/>
<evidence type="ECO:0000259" key="3">
    <source>
        <dbReference type="PROSITE" id="PS51186"/>
    </source>
</evidence>
<reference evidence="4 5" key="1">
    <citation type="submission" date="2013-03" db="EMBL/GenBank/DDBJ databases">
        <title>Salinisphaera dokdonensis CL-ES53 Genome Sequencing.</title>
        <authorList>
            <person name="Li C."/>
            <person name="Lai Q."/>
            <person name="Shao Z."/>
        </authorList>
    </citation>
    <scope>NUCLEOTIDE SEQUENCE [LARGE SCALE GENOMIC DNA]</scope>
    <source>
        <strain evidence="4 5">CL-ES53</strain>
    </source>
</reference>
<name>A0ABV2B4M9_9GAMM</name>
<dbReference type="EMBL" id="APND01000007">
    <property type="protein sequence ID" value="MES1930827.1"/>
    <property type="molecule type" value="Genomic_DNA"/>
</dbReference>
<comment type="caution">
    <text evidence="4">The sequence shown here is derived from an EMBL/GenBank/DDBJ whole genome shotgun (WGS) entry which is preliminary data.</text>
</comment>
<dbReference type="InterPro" id="IPR050832">
    <property type="entry name" value="Bact_Acetyltransf"/>
</dbReference>
<dbReference type="InterPro" id="IPR000182">
    <property type="entry name" value="GNAT_dom"/>
</dbReference>
<accession>A0ABV2B4M9</accession>
<dbReference type="Proteomes" id="UP001460888">
    <property type="component" value="Unassembled WGS sequence"/>
</dbReference>
<keyword evidence="2" id="KW-0012">Acyltransferase</keyword>
<dbReference type="InterPro" id="IPR016181">
    <property type="entry name" value="Acyl_CoA_acyltransferase"/>
</dbReference>
<keyword evidence="5" id="KW-1185">Reference proteome</keyword>
<dbReference type="PROSITE" id="PS51186">
    <property type="entry name" value="GNAT"/>
    <property type="match status" value="1"/>
</dbReference>
<dbReference type="RefSeq" id="WP_353113417.1">
    <property type="nucleotide sequence ID" value="NZ_APND01000007.1"/>
</dbReference>
<feature type="domain" description="N-acetyltransferase" evidence="3">
    <location>
        <begin position="1"/>
        <end position="113"/>
    </location>
</feature>